<comment type="caution">
    <text evidence="5">The sequence shown here is derived from an EMBL/GenBank/DDBJ whole genome shotgun (WGS) entry which is preliminary data.</text>
</comment>
<reference evidence="5 6" key="1">
    <citation type="journal article" date="2019" name="Int. J. Syst. Evol. Microbiol.">
        <title>The Global Catalogue of Microorganisms (GCM) 10K type strain sequencing project: providing services to taxonomists for standard genome sequencing and annotation.</title>
        <authorList>
            <consortium name="The Broad Institute Genomics Platform"/>
            <consortium name="The Broad Institute Genome Sequencing Center for Infectious Disease"/>
            <person name="Wu L."/>
            <person name="Ma J."/>
        </authorList>
    </citation>
    <scope>NUCLEOTIDE SEQUENCE [LARGE SCALE GENOMIC DNA]</scope>
    <source>
        <strain evidence="5 6">JCM 16022</strain>
    </source>
</reference>
<evidence type="ECO:0000313" key="6">
    <source>
        <dbReference type="Proteomes" id="UP001501771"/>
    </source>
</evidence>
<dbReference type="RefSeq" id="WP_344150824.1">
    <property type="nucleotide sequence ID" value="NZ_BAAAQR010000005.1"/>
</dbReference>
<evidence type="ECO:0000313" key="5">
    <source>
        <dbReference type="EMBL" id="GAA2145216.1"/>
    </source>
</evidence>
<feature type="binding site" evidence="4">
    <location>
        <position position="86"/>
    </location>
    <ligand>
        <name>Zn(2+)</name>
        <dbReference type="ChEBI" id="CHEBI:29105"/>
    </ligand>
</feature>
<dbReference type="EMBL" id="BAAAQR010000005">
    <property type="protein sequence ID" value="GAA2145216.1"/>
    <property type="molecule type" value="Genomic_DNA"/>
</dbReference>
<dbReference type="Proteomes" id="UP001501771">
    <property type="component" value="Unassembled WGS sequence"/>
</dbReference>
<dbReference type="PANTHER" id="PTHR34535">
    <property type="entry name" value="HYDROGENASE MATURATION FACTOR HYPA"/>
    <property type="match status" value="1"/>
</dbReference>
<feature type="binding site" evidence="4">
    <location>
        <position position="70"/>
    </location>
    <ligand>
        <name>Zn(2+)</name>
        <dbReference type="ChEBI" id="CHEBI:29105"/>
    </ligand>
</feature>
<keyword evidence="1 4" id="KW-0533">Nickel</keyword>
<sequence length="115" mass="11928">MHELTLTQSLVDRVADATAGRRVSAVHVRVGLLSGVVPEAMEFCFDVVTSGGPLDGAALLVERVPGRISCRTCGAESATEDLLLVCGCGSADVAIVAGQELTLTRVELVRETSCA</sequence>
<name>A0ABN2ZP34_9ACTN</name>
<evidence type="ECO:0000256" key="3">
    <source>
        <dbReference type="ARBA" id="ARBA00022833"/>
    </source>
</evidence>
<gene>
    <name evidence="4" type="primary">hypA</name>
    <name evidence="5" type="ORF">GCM10009844_19660</name>
</gene>
<evidence type="ECO:0000256" key="4">
    <source>
        <dbReference type="HAMAP-Rule" id="MF_00213"/>
    </source>
</evidence>
<accession>A0ABN2ZP34</accession>
<organism evidence="5 6">
    <name type="scientific">Nocardioides koreensis</name>
    <dbReference type="NCBI Taxonomy" id="433651"/>
    <lineage>
        <taxon>Bacteria</taxon>
        <taxon>Bacillati</taxon>
        <taxon>Actinomycetota</taxon>
        <taxon>Actinomycetes</taxon>
        <taxon>Propionibacteriales</taxon>
        <taxon>Nocardioidaceae</taxon>
        <taxon>Nocardioides</taxon>
    </lineage>
</organism>
<dbReference type="PIRSF" id="PIRSF004761">
    <property type="entry name" value="Hydrgn_mat_HypA"/>
    <property type="match status" value="1"/>
</dbReference>
<feature type="binding site" evidence="4">
    <location>
        <position position="88"/>
    </location>
    <ligand>
        <name>Zn(2+)</name>
        <dbReference type="ChEBI" id="CHEBI:29105"/>
    </ligand>
</feature>
<proteinExistence type="inferred from homology"/>
<evidence type="ECO:0000256" key="1">
    <source>
        <dbReference type="ARBA" id="ARBA00022596"/>
    </source>
</evidence>
<keyword evidence="3 4" id="KW-0862">Zinc</keyword>
<evidence type="ECO:0000256" key="2">
    <source>
        <dbReference type="ARBA" id="ARBA00022723"/>
    </source>
</evidence>
<keyword evidence="6" id="KW-1185">Reference proteome</keyword>
<dbReference type="HAMAP" id="MF_00213">
    <property type="entry name" value="HypA_HybF"/>
    <property type="match status" value="1"/>
</dbReference>
<comment type="function">
    <text evidence="4">Involved in the maturation of [NiFe] hydrogenases. Required for nickel insertion into the metal center of the hydrogenase.</text>
</comment>
<feature type="binding site" evidence="4">
    <location>
        <position position="2"/>
    </location>
    <ligand>
        <name>Ni(2+)</name>
        <dbReference type="ChEBI" id="CHEBI:49786"/>
    </ligand>
</feature>
<feature type="binding site" evidence="4">
    <location>
        <position position="73"/>
    </location>
    <ligand>
        <name>Zn(2+)</name>
        <dbReference type="ChEBI" id="CHEBI:29105"/>
    </ligand>
</feature>
<comment type="similarity">
    <text evidence="4">Belongs to the HypA/HybF family.</text>
</comment>
<dbReference type="InterPro" id="IPR000688">
    <property type="entry name" value="HypA/HybF"/>
</dbReference>
<keyword evidence="2 4" id="KW-0479">Metal-binding</keyword>
<dbReference type="Gene3D" id="3.30.2320.80">
    <property type="match status" value="1"/>
</dbReference>
<dbReference type="Pfam" id="PF01155">
    <property type="entry name" value="HypA"/>
    <property type="match status" value="1"/>
</dbReference>
<dbReference type="PANTHER" id="PTHR34535:SF3">
    <property type="entry name" value="HYDROGENASE MATURATION FACTOR HYPA"/>
    <property type="match status" value="1"/>
</dbReference>
<protein>
    <recommendedName>
        <fullName evidence="4">Hydrogenase maturation factor HypA</fullName>
    </recommendedName>
</protein>